<accession>A0A8W8MKQ7</accession>
<evidence type="ECO:0008006" key="13">
    <source>
        <dbReference type="Google" id="ProtNLM"/>
    </source>
</evidence>
<dbReference type="Proteomes" id="UP000005408">
    <property type="component" value="Unassembled WGS sequence"/>
</dbReference>
<proteinExistence type="inferred from homology"/>
<evidence type="ECO:0000313" key="11">
    <source>
        <dbReference type="EnsemblMetazoa" id="G33719.1:cds"/>
    </source>
</evidence>
<keyword evidence="8" id="KW-0472">Membrane</keyword>
<protein>
    <recommendedName>
        <fullName evidence="13">Beta-1,3-galactosyl-O-glycosyl-glycoprotein beta-1,6-N-acetylglucosaminyltransferase</fullName>
    </recommendedName>
</protein>
<dbReference type="InterPro" id="IPR003406">
    <property type="entry name" value="Glyco_trans_14"/>
</dbReference>
<comment type="pathway">
    <text evidence="2">Protein modification; protein glycosylation.</text>
</comment>
<keyword evidence="6" id="KW-0735">Signal-anchor</keyword>
<evidence type="ECO:0000313" key="12">
    <source>
        <dbReference type="Proteomes" id="UP000005408"/>
    </source>
</evidence>
<keyword evidence="4" id="KW-0808">Transferase</keyword>
<dbReference type="PANTHER" id="PTHR19297">
    <property type="entry name" value="GLYCOSYLTRANSFERASE 14 FAMILY MEMBER"/>
    <property type="match status" value="1"/>
</dbReference>
<comment type="similarity">
    <text evidence="10">Belongs to the glycosyltransferase 14 family.</text>
</comment>
<comment type="subcellular location">
    <subcellularLocation>
        <location evidence="1">Membrane</location>
        <topology evidence="1">Single-pass type II membrane protein</topology>
    </subcellularLocation>
</comment>
<reference evidence="11" key="1">
    <citation type="submission" date="2022-08" db="UniProtKB">
        <authorList>
            <consortium name="EnsemblMetazoa"/>
        </authorList>
    </citation>
    <scope>IDENTIFICATION</scope>
    <source>
        <strain evidence="11">05x7-T-G4-1.051#20</strain>
    </source>
</reference>
<evidence type="ECO:0000256" key="3">
    <source>
        <dbReference type="ARBA" id="ARBA00022676"/>
    </source>
</evidence>
<evidence type="ECO:0000256" key="5">
    <source>
        <dbReference type="ARBA" id="ARBA00022692"/>
    </source>
</evidence>
<dbReference type="Pfam" id="PF02485">
    <property type="entry name" value="Branch"/>
    <property type="match status" value="1"/>
</dbReference>
<evidence type="ECO:0000256" key="10">
    <source>
        <dbReference type="ARBA" id="ARBA00038150"/>
    </source>
</evidence>
<keyword evidence="3" id="KW-0328">Glycosyltransferase</keyword>
<sequence>MQFRYKLFNIGPQFAVSFSPLYKGSQAVNGSLQGFFGPSRRVSNVDCGLLFENNLKEIKNVRRKMNTKIPSPPVCQQTKNCGHFISSRGYITDSLSDEEKHFPIAYSILVYKSPEQFEFLLRAIYRPQNVYCVHVDKKTPRNIFNGFNCITRCFPNVFLASKRYSVNWGKIGVLLPEIECMRHLLSFSTWKYFINLTGQEFPLRTNYELVKILKIYNGSNDAEGTIKRANKYRWNITEQPPHDIHPVKGSVHVTLNRKFVEYVINNDVAADFLAWVNKTEVPDETYFATLIHNPQLGIPGSFKGDLETDFGVRKPFLSRFKNWEDTANSLQCHGKFVRSICIFGVRDLPLLARRPEFFANKFHHNYQSQALLCMDELIHNRTREEYYQRLNFDTEYYEKITHIKNIVEK</sequence>
<dbReference type="AlphaFoldDB" id="A0A8W8MKQ7"/>
<dbReference type="GO" id="GO:0008375">
    <property type="term" value="F:acetylglucosaminyltransferase activity"/>
    <property type="evidence" value="ECO:0007669"/>
    <property type="project" value="TreeGrafter"/>
</dbReference>
<keyword evidence="5" id="KW-0812">Transmembrane</keyword>
<evidence type="ECO:0000256" key="4">
    <source>
        <dbReference type="ARBA" id="ARBA00022679"/>
    </source>
</evidence>
<dbReference type="PANTHER" id="PTHR19297:SF185">
    <property type="entry name" value="BETA-1,3-GALACTOSYL-O-GLYCOSYL-GLYCOPROTEIN BETA-1,6-N-ACETYLGLUCOSAMINYLTRANSFERASE 3"/>
    <property type="match status" value="1"/>
</dbReference>
<keyword evidence="7" id="KW-1133">Transmembrane helix</keyword>
<name>A0A8W8MKQ7_MAGGI</name>
<evidence type="ECO:0000256" key="9">
    <source>
        <dbReference type="ARBA" id="ARBA00023180"/>
    </source>
</evidence>
<evidence type="ECO:0000256" key="6">
    <source>
        <dbReference type="ARBA" id="ARBA00022968"/>
    </source>
</evidence>
<organism evidence="11 12">
    <name type="scientific">Magallana gigas</name>
    <name type="common">Pacific oyster</name>
    <name type="synonym">Crassostrea gigas</name>
    <dbReference type="NCBI Taxonomy" id="29159"/>
    <lineage>
        <taxon>Eukaryota</taxon>
        <taxon>Metazoa</taxon>
        <taxon>Spiralia</taxon>
        <taxon>Lophotrochozoa</taxon>
        <taxon>Mollusca</taxon>
        <taxon>Bivalvia</taxon>
        <taxon>Autobranchia</taxon>
        <taxon>Pteriomorphia</taxon>
        <taxon>Ostreida</taxon>
        <taxon>Ostreoidea</taxon>
        <taxon>Ostreidae</taxon>
        <taxon>Magallana</taxon>
    </lineage>
</organism>
<keyword evidence="9" id="KW-0325">Glycoprotein</keyword>
<keyword evidence="12" id="KW-1185">Reference proteome</keyword>
<evidence type="ECO:0000256" key="2">
    <source>
        <dbReference type="ARBA" id="ARBA00004922"/>
    </source>
</evidence>
<evidence type="ECO:0000256" key="1">
    <source>
        <dbReference type="ARBA" id="ARBA00004606"/>
    </source>
</evidence>
<dbReference type="GO" id="GO:0016020">
    <property type="term" value="C:membrane"/>
    <property type="evidence" value="ECO:0007669"/>
    <property type="project" value="UniProtKB-SubCell"/>
</dbReference>
<dbReference type="EnsemblMetazoa" id="G33719.1">
    <property type="protein sequence ID" value="G33719.1:cds"/>
    <property type="gene ID" value="G33719"/>
</dbReference>
<evidence type="ECO:0000256" key="7">
    <source>
        <dbReference type="ARBA" id="ARBA00022989"/>
    </source>
</evidence>
<evidence type="ECO:0000256" key="8">
    <source>
        <dbReference type="ARBA" id="ARBA00023136"/>
    </source>
</evidence>